<dbReference type="PRINTS" id="PR00371">
    <property type="entry name" value="FPNCR"/>
</dbReference>
<keyword evidence="7" id="KW-1185">Reference proteome</keyword>
<dbReference type="InterPro" id="IPR050415">
    <property type="entry name" value="MRET"/>
</dbReference>
<dbReference type="Proteomes" id="UP001500279">
    <property type="component" value="Unassembled WGS sequence"/>
</dbReference>
<keyword evidence="2" id="KW-0408">Iron</keyword>
<protein>
    <submittedName>
        <fullName evidence="6">CDP-6-deoxy-delta-3,4-glucoseen reductase</fullName>
    </submittedName>
</protein>
<proteinExistence type="predicted"/>
<dbReference type="InterPro" id="IPR036010">
    <property type="entry name" value="2Fe-2S_ferredoxin-like_sf"/>
</dbReference>
<dbReference type="PROSITE" id="PS00197">
    <property type="entry name" value="2FE2S_FER_1"/>
    <property type="match status" value="1"/>
</dbReference>
<accession>A0ABP3VCH6</accession>
<dbReference type="InterPro" id="IPR001433">
    <property type="entry name" value="OxRdtase_FAD/NAD-bd"/>
</dbReference>
<evidence type="ECO:0000259" key="5">
    <source>
        <dbReference type="PROSITE" id="PS51384"/>
    </source>
</evidence>
<comment type="cofactor">
    <cofactor evidence="1">
        <name>FAD</name>
        <dbReference type="ChEBI" id="CHEBI:57692"/>
    </cofactor>
</comment>
<evidence type="ECO:0000256" key="2">
    <source>
        <dbReference type="ARBA" id="ARBA00022714"/>
    </source>
</evidence>
<reference evidence="7" key="1">
    <citation type="journal article" date="2019" name="Int. J. Syst. Evol. Microbiol.">
        <title>The Global Catalogue of Microorganisms (GCM) 10K type strain sequencing project: providing services to taxonomists for standard genome sequencing and annotation.</title>
        <authorList>
            <consortium name="The Broad Institute Genomics Platform"/>
            <consortium name="The Broad Institute Genome Sequencing Center for Infectious Disease"/>
            <person name="Wu L."/>
            <person name="Ma J."/>
        </authorList>
    </citation>
    <scope>NUCLEOTIDE SEQUENCE [LARGE SCALE GENOMIC DNA]</scope>
    <source>
        <strain evidence="7">JCM 15503</strain>
    </source>
</reference>
<keyword evidence="2" id="KW-0411">Iron-sulfur</keyword>
<dbReference type="SUPFAM" id="SSF63380">
    <property type="entry name" value="Riboflavin synthase domain-like"/>
    <property type="match status" value="1"/>
</dbReference>
<feature type="domain" description="FAD-binding FR-type" evidence="5">
    <location>
        <begin position="97"/>
        <end position="197"/>
    </location>
</feature>
<dbReference type="PRINTS" id="PR00410">
    <property type="entry name" value="PHEHYDRXLASE"/>
</dbReference>
<sequence>MTTVTLASGLQFSSEPGNTVLDAALAQQVVIEHSCRTGRCGSCKARVMSGDVGLLREATALSQQEAEAGWILTCAHEACSDLLLDIEDLGALAGITPKTLPARIASLDRLAPDVFRVVLRLPPTAAFRFLPGQYIDLTSPTGVRRSYSIASAATKAGQLELQIRQVEHGEFSHYLFEQAKANDLLRFVGPRGTFFLRPVTGLDLVLLSTGTGIAPMLSMLAQVAEMPAELQPASVTLYWGGRQPADLYLDPAASLATLRYVPVLSRADAGWTGARGHVQDVLLAEGRDLMNAAVYACGSEQMIHGAQQKLLAAGLDPKRFFFDAFVSSN</sequence>
<dbReference type="InterPro" id="IPR008333">
    <property type="entry name" value="Cbr1-like_FAD-bd_dom"/>
</dbReference>
<keyword evidence="2" id="KW-0001">2Fe-2S</keyword>
<keyword evidence="2" id="KW-0479">Metal-binding</keyword>
<dbReference type="Pfam" id="PF00111">
    <property type="entry name" value="Fer2"/>
    <property type="match status" value="1"/>
</dbReference>
<dbReference type="InterPro" id="IPR017927">
    <property type="entry name" value="FAD-bd_FR_type"/>
</dbReference>
<evidence type="ECO:0000313" key="6">
    <source>
        <dbReference type="EMBL" id="GAA0751435.1"/>
    </source>
</evidence>
<dbReference type="InterPro" id="IPR001041">
    <property type="entry name" value="2Fe-2S_ferredoxin-type"/>
</dbReference>
<dbReference type="RefSeq" id="WP_141284129.1">
    <property type="nucleotide sequence ID" value="NZ_BAAAEW010000014.1"/>
</dbReference>
<organism evidence="6 7">
    <name type="scientific">Ideonella azotifigens</name>
    <dbReference type="NCBI Taxonomy" id="513160"/>
    <lineage>
        <taxon>Bacteria</taxon>
        <taxon>Pseudomonadati</taxon>
        <taxon>Pseudomonadota</taxon>
        <taxon>Betaproteobacteria</taxon>
        <taxon>Burkholderiales</taxon>
        <taxon>Sphaerotilaceae</taxon>
        <taxon>Ideonella</taxon>
    </lineage>
</organism>
<dbReference type="CDD" id="cd00207">
    <property type="entry name" value="fer2"/>
    <property type="match status" value="1"/>
</dbReference>
<evidence type="ECO:0000259" key="4">
    <source>
        <dbReference type="PROSITE" id="PS51085"/>
    </source>
</evidence>
<dbReference type="InterPro" id="IPR012675">
    <property type="entry name" value="Beta-grasp_dom_sf"/>
</dbReference>
<dbReference type="SUPFAM" id="SSF54292">
    <property type="entry name" value="2Fe-2S ferredoxin-like"/>
    <property type="match status" value="1"/>
</dbReference>
<dbReference type="PROSITE" id="PS51384">
    <property type="entry name" value="FAD_FR"/>
    <property type="match status" value="1"/>
</dbReference>
<dbReference type="Gene3D" id="3.10.20.30">
    <property type="match status" value="1"/>
</dbReference>
<feature type="domain" description="2Fe-2S ferredoxin-type" evidence="4">
    <location>
        <begin position="2"/>
        <end position="90"/>
    </location>
</feature>
<dbReference type="InterPro" id="IPR006058">
    <property type="entry name" value="2Fe2S_fd_BS"/>
</dbReference>
<dbReference type="InterPro" id="IPR017938">
    <property type="entry name" value="Riboflavin_synthase-like_b-brl"/>
</dbReference>
<dbReference type="InterPro" id="IPR039261">
    <property type="entry name" value="FNR_nucleotide-bd"/>
</dbReference>
<evidence type="ECO:0000256" key="3">
    <source>
        <dbReference type="ARBA" id="ARBA00034078"/>
    </source>
</evidence>
<dbReference type="Pfam" id="PF00175">
    <property type="entry name" value="NAD_binding_1"/>
    <property type="match status" value="1"/>
</dbReference>
<gene>
    <name evidence="6" type="ORF">GCM10009107_24150</name>
</gene>
<dbReference type="SUPFAM" id="SSF52343">
    <property type="entry name" value="Ferredoxin reductase-like, C-terminal NADP-linked domain"/>
    <property type="match status" value="1"/>
</dbReference>
<evidence type="ECO:0000256" key="1">
    <source>
        <dbReference type="ARBA" id="ARBA00001974"/>
    </source>
</evidence>
<evidence type="ECO:0000313" key="7">
    <source>
        <dbReference type="Proteomes" id="UP001500279"/>
    </source>
</evidence>
<name>A0ABP3VCH6_9BURK</name>
<dbReference type="Gene3D" id="2.40.30.10">
    <property type="entry name" value="Translation factors"/>
    <property type="match status" value="1"/>
</dbReference>
<dbReference type="CDD" id="cd06189">
    <property type="entry name" value="flavin_oxioreductase"/>
    <property type="match status" value="1"/>
</dbReference>
<dbReference type="Gene3D" id="3.40.50.80">
    <property type="entry name" value="Nucleotide-binding domain of ferredoxin-NADP reductase (FNR) module"/>
    <property type="match status" value="1"/>
</dbReference>
<dbReference type="PANTHER" id="PTHR47354:SF5">
    <property type="entry name" value="PROTEIN RFBI"/>
    <property type="match status" value="1"/>
</dbReference>
<comment type="cofactor">
    <cofactor evidence="3">
        <name>[2Fe-2S] cluster</name>
        <dbReference type="ChEBI" id="CHEBI:190135"/>
    </cofactor>
</comment>
<dbReference type="Pfam" id="PF00970">
    <property type="entry name" value="FAD_binding_6"/>
    <property type="match status" value="1"/>
</dbReference>
<dbReference type="InterPro" id="IPR001709">
    <property type="entry name" value="Flavoprot_Pyr_Nucl_cyt_Rdtase"/>
</dbReference>
<dbReference type="EMBL" id="BAAAEW010000014">
    <property type="protein sequence ID" value="GAA0751435.1"/>
    <property type="molecule type" value="Genomic_DNA"/>
</dbReference>
<dbReference type="PANTHER" id="PTHR47354">
    <property type="entry name" value="NADH OXIDOREDUCTASE HCR"/>
    <property type="match status" value="1"/>
</dbReference>
<dbReference type="PROSITE" id="PS51085">
    <property type="entry name" value="2FE2S_FER_2"/>
    <property type="match status" value="1"/>
</dbReference>
<comment type="caution">
    <text evidence="6">The sequence shown here is derived from an EMBL/GenBank/DDBJ whole genome shotgun (WGS) entry which is preliminary data.</text>
</comment>